<feature type="transmembrane region" description="Helical" evidence="6">
    <location>
        <begin position="49"/>
        <end position="70"/>
    </location>
</feature>
<feature type="compositionally biased region" description="Basic and acidic residues" evidence="5">
    <location>
        <begin position="361"/>
        <end position="385"/>
    </location>
</feature>
<evidence type="ECO:0000259" key="7">
    <source>
        <dbReference type="Pfam" id="PF13886"/>
    </source>
</evidence>
<evidence type="ECO:0000256" key="4">
    <source>
        <dbReference type="ARBA" id="ARBA00023136"/>
    </source>
</evidence>
<dbReference type="Proteomes" id="UP000767238">
    <property type="component" value="Unassembled WGS sequence"/>
</dbReference>
<reference evidence="8" key="1">
    <citation type="journal article" date="2021" name="J Fungi (Basel)">
        <title>Virulence traits and population genomics of the black yeast Aureobasidium melanogenum.</title>
        <authorList>
            <person name="Cernosa A."/>
            <person name="Sun X."/>
            <person name="Gostincar C."/>
            <person name="Fang C."/>
            <person name="Gunde-Cimerman N."/>
            <person name="Song Z."/>
        </authorList>
    </citation>
    <scope>NUCLEOTIDE SEQUENCE</scope>
    <source>
        <strain evidence="8">EXF-8016</strain>
    </source>
</reference>
<feature type="transmembrane region" description="Helical" evidence="6">
    <location>
        <begin position="167"/>
        <end position="185"/>
    </location>
</feature>
<dbReference type="OrthoDB" id="102260at2759"/>
<feature type="non-terminal residue" evidence="8">
    <location>
        <position position="941"/>
    </location>
</feature>
<evidence type="ECO:0000313" key="9">
    <source>
        <dbReference type="Proteomes" id="UP000767238"/>
    </source>
</evidence>
<dbReference type="Pfam" id="PF13886">
    <property type="entry name" value="TM7S3_TM198"/>
    <property type="match status" value="1"/>
</dbReference>
<dbReference type="EMBL" id="JAHFYH010000145">
    <property type="protein sequence ID" value="KAH0211110.1"/>
    <property type="molecule type" value="Genomic_DNA"/>
</dbReference>
<feature type="region of interest" description="Disordered" evidence="5">
    <location>
        <begin position="313"/>
        <end position="341"/>
    </location>
</feature>
<comment type="caution">
    <text evidence="8">The sequence shown here is derived from an EMBL/GenBank/DDBJ whole genome shotgun (WGS) entry which is preliminary data.</text>
</comment>
<dbReference type="PANTHER" id="PTHR39469">
    <property type="entry name" value="CHROMOSOME 1, WHOLE GENOME SHOTGUN SEQUENCE"/>
    <property type="match status" value="1"/>
</dbReference>
<feature type="compositionally biased region" description="Basic and acidic residues" evidence="5">
    <location>
        <begin position="313"/>
        <end position="327"/>
    </location>
</feature>
<feature type="region of interest" description="Disordered" evidence="5">
    <location>
        <begin position="838"/>
        <end position="907"/>
    </location>
</feature>
<evidence type="ECO:0000256" key="1">
    <source>
        <dbReference type="ARBA" id="ARBA00004141"/>
    </source>
</evidence>
<accession>A0A9P8GA03</accession>
<feature type="compositionally biased region" description="Basic and acidic residues" evidence="5">
    <location>
        <begin position="870"/>
        <end position="880"/>
    </location>
</feature>
<feature type="compositionally biased region" description="Basic and acidic residues" evidence="5">
    <location>
        <begin position="896"/>
        <end position="907"/>
    </location>
</feature>
<evidence type="ECO:0000256" key="6">
    <source>
        <dbReference type="SAM" id="Phobius"/>
    </source>
</evidence>
<dbReference type="PANTHER" id="PTHR39469:SF1">
    <property type="entry name" value="DUF4203 DOMAIN-CONTAINING PROTEIN"/>
    <property type="match status" value="1"/>
</dbReference>
<proteinExistence type="predicted"/>
<feature type="compositionally biased region" description="Polar residues" evidence="5">
    <location>
        <begin position="569"/>
        <end position="588"/>
    </location>
</feature>
<evidence type="ECO:0000256" key="2">
    <source>
        <dbReference type="ARBA" id="ARBA00022692"/>
    </source>
</evidence>
<feature type="region of interest" description="Disordered" evidence="5">
    <location>
        <begin position="747"/>
        <end position="767"/>
    </location>
</feature>
<dbReference type="InterPro" id="IPR025256">
    <property type="entry name" value="TM7S3/TM198-like_dom"/>
</dbReference>
<feature type="transmembrane region" description="Helical" evidence="6">
    <location>
        <begin position="141"/>
        <end position="161"/>
    </location>
</feature>
<feature type="region of interest" description="Disordered" evidence="5">
    <location>
        <begin position="361"/>
        <end position="428"/>
    </location>
</feature>
<protein>
    <recommendedName>
        <fullName evidence="7">TM7S3/TM198-like domain-containing protein</fullName>
    </recommendedName>
</protein>
<feature type="compositionally biased region" description="Polar residues" evidence="5">
    <location>
        <begin position="596"/>
        <end position="606"/>
    </location>
</feature>
<evidence type="ECO:0000313" key="8">
    <source>
        <dbReference type="EMBL" id="KAH0211110.1"/>
    </source>
</evidence>
<keyword evidence="2 6" id="KW-0812">Transmembrane</keyword>
<evidence type="ECO:0000256" key="5">
    <source>
        <dbReference type="SAM" id="MobiDB-lite"/>
    </source>
</evidence>
<feature type="domain" description="TM7S3/TM198-like" evidence="7">
    <location>
        <begin position="57"/>
        <end position="264"/>
    </location>
</feature>
<gene>
    <name evidence="8" type="ORF">KCV03_g9815</name>
</gene>
<reference evidence="8" key="2">
    <citation type="submission" date="2021-08" db="EMBL/GenBank/DDBJ databases">
        <authorList>
            <person name="Gostincar C."/>
            <person name="Sun X."/>
            <person name="Song Z."/>
            <person name="Gunde-Cimerman N."/>
        </authorList>
    </citation>
    <scope>NUCLEOTIDE SEQUENCE</scope>
    <source>
        <strain evidence="8">EXF-8016</strain>
    </source>
</reference>
<feature type="transmembrane region" description="Helical" evidence="6">
    <location>
        <begin position="192"/>
        <end position="215"/>
    </location>
</feature>
<sequence length="941" mass="103910">MTSFNTTSSLNSTIGFNATTGSNATNGLNTTAISPASSTRDGLPLHPRLTPAFGVAGALLILTGCAYACASIKIMRLYMFLSCAYLASICITVLIVYVMSVPDGNVSDGVQGAYLVATVLPGMILGGVLSQYVQWLAKRSGCIVGGFCIAMWIEVLSPGGVITSSSMLALFIALMCLAALAPSFLKKTKEAVYMVCSAFSGITALVLGIDCYSRAGLKELWVYTWHFHRVKLFGFGTTTYPLTRGIKAEIGMIPVFFALAMVFQGKFFKPIRRQKEKEAAVVAELREEHEREELATGRAIQEDVDRERAAWEERYREPEKKKPDVEQRQVYPPPPSKTGHKLQNAASFILHKFKPDARNLATTKDREQHPDEIRPVETSIEKTEAATDDSQTRRPQSSRRYPSLRPTSCPPPPIVPQTDYECDASSDGRASSLGLALDMEDHTRHGVPNQDAAEIESSIQLSNQHEDEENTPVAIKLSRHDLSDGDQHITQQPLEEDETNEQHQPPPDPEDKNEPLQYAHLEPKKLDLAEVPNDHVHDGPSTHISAFAAVNQDEVMNRTREWRKAVVQTELNSRPSSTHSYDANNEPSAWSEFEGTHTTDNTSQRLECQETAAPRPLQHNLSRGSAIEPNKRRSRRVSVIEGRTAILPATVKSARVKKRNSSLPMLNTGSTLLDDRTTIAQHKKKQVSLTNNFLGNETQGEVARRNFGSHGKFTDGNSNNVGSTDLDEITLSQARAALHARSVSNSQVSTISSHPPRASSSVGCQSPAITTARTTPTVSSPVNNCPPFMMVAYPLRNPYPIPPCETIQPIAPPYRYSSGVFDLDGRFTPIGVNNPATAIQNHDSWTPRTPRRSSAPVPFPATQPTLIHRMGFDEDKKKQTGETLRNAQRRGTAEAAESRQRSDARRRRNLEAEHMMRHGYLDNAHAEAMRKIQREANKNCQ</sequence>
<keyword evidence="3 6" id="KW-1133">Transmembrane helix</keyword>
<feature type="transmembrane region" description="Helical" evidence="6">
    <location>
        <begin position="77"/>
        <end position="99"/>
    </location>
</feature>
<dbReference type="GO" id="GO:0016020">
    <property type="term" value="C:membrane"/>
    <property type="evidence" value="ECO:0007669"/>
    <property type="project" value="UniProtKB-SubCell"/>
</dbReference>
<organism evidence="8 9">
    <name type="scientific">Aureobasidium melanogenum</name>
    <name type="common">Aureobasidium pullulans var. melanogenum</name>
    <dbReference type="NCBI Taxonomy" id="46634"/>
    <lineage>
        <taxon>Eukaryota</taxon>
        <taxon>Fungi</taxon>
        <taxon>Dikarya</taxon>
        <taxon>Ascomycota</taxon>
        <taxon>Pezizomycotina</taxon>
        <taxon>Dothideomycetes</taxon>
        <taxon>Dothideomycetidae</taxon>
        <taxon>Dothideales</taxon>
        <taxon>Saccotheciaceae</taxon>
        <taxon>Aureobasidium</taxon>
    </lineage>
</organism>
<feature type="region of interest" description="Disordered" evidence="5">
    <location>
        <begin position="491"/>
        <end position="515"/>
    </location>
</feature>
<dbReference type="AlphaFoldDB" id="A0A9P8GA03"/>
<feature type="region of interest" description="Disordered" evidence="5">
    <location>
        <begin position="569"/>
        <end position="636"/>
    </location>
</feature>
<feature type="compositionally biased region" description="Polar residues" evidence="5">
    <location>
        <begin position="758"/>
        <end position="767"/>
    </location>
</feature>
<comment type="subcellular location">
    <subcellularLocation>
        <location evidence="1">Membrane</location>
        <topology evidence="1">Multi-pass membrane protein</topology>
    </subcellularLocation>
</comment>
<feature type="transmembrane region" description="Helical" evidence="6">
    <location>
        <begin position="111"/>
        <end position="129"/>
    </location>
</feature>
<feature type="compositionally biased region" description="Polar residues" evidence="5">
    <location>
        <begin position="838"/>
        <end position="847"/>
    </location>
</feature>
<keyword evidence="4 6" id="KW-0472">Membrane</keyword>
<evidence type="ECO:0000256" key="3">
    <source>
        <dbReference type="ARBA" id="ARBA00022989"/>
    </source>
</evidence>
<name>A0A9P8GA03_AURME</name>